<keyword evidence="7" id="KW-1185">Reference proteome</keyword>
<dbReference type="InterPro" id="IPR013747">
    <property type="entry name" value="ACP_syn_III_C"/>
</dbReference>
<dbReference type="SUPFAM" id="SSF53901">
    <property type="entry name" value="Thiolase-like"/>
    <property type="match status" value="1"/>
</dbReference>
<dbReference type="PANTHER" id="PTHR34069:SF2">
    <property type="entry name" value="BETA-KETOACYL-[ACYL-CARRIER-PROTEIN] SYNTHASE III"/>
    <property type="match status" value="1"/>
</dbReference>
<evidence type="ECO:0000256" key="2">
    <source>
        <dbReference type="ARBA" id="ARBA00022679"/>
    </source>
</evidence>
<sequence length="310" mass="33718">MTALEAVAVHLPPVAEPIELVGARLGLTDRQVRLFRRFHGLDQVRVDHDGDLTDLLTAAATALAPLRKNAHRVKYVLHARSLPIAAPYPHNPLHEVLGRLGLTHARAFTITHHACAGSLLALDVAGRLLAADPDPEALALILAGEKTFTRDARIVPDTALFGEGAAACLVRAEGEHDRVLSYAVDQHGEFDGRLADDPELLARYQRSYPELVIAVMEAALNEAGESWESIRLLLPHNVNQISWQRICRQIGYPPEQMVLDNVPAVGHSFAADILINHHTATGRGLLRRGDRYLVAASGLGATFAAMVLQH</sequence>
<dbReference type="eggNOG" id="COG0332">
    <property type="taxonomic scope" value="Bacteria"/>
</dbReference>
<dbReference type="RefSeq" id="WP_035868660.1">
    <property type="nucleotide sequence ID" value="NZ_KK853997.1"/>
</dbReference>
<evidence type="ECO:0000259" key="5">
    <source>
        <dbReference type="Pfam" id="PF08545"/>
    </source>
</evidence>
<dbReference type="HOGENOM" id="CLU_075552_0_0_11"/>
<dbReference type="Gene3D" id="3.40.47.10">
    <property type="match status" value="2"/>
</dbReference>
<dbReference type="Pfam" id="PF08541">
    <property type="entry name" value="ACP_syn_III_C"/>
    <property type="match status" value="1"/>
</dbReference>
<dbReference type="GO" id="GO:0044550">
    <property type="term" value="P:secondary metabolite biosynthetic process"/>
    <property type="evidence" value="ECO:0007669"/>
    <property type="project" value="TreeGrafter"/>
</dbReference>
<dbReference type="InterPro" id="IPR013751">
    <property type="entry name" value="ACP_syn_III_N"/>
</dbReference>
<dbReference type="GO" id="GO:0006633">
    <property type="term" value="P:fatty acid biosynthetic process"/>
    <property type="evidence" value="ECO:0007669"/>
    <property type="project" value="InterPro"/>
</dbReference>
<keyword evidence="3" id="KW-0012">Acyltransferase</keyword>
<dbReference type="OrthoDB" id="2636646at2"/>
<proteinExistence type="predicted"/>
<protein>
    <submittedName>
        <fullName evidence="6">3-oxoacyl-ACP synthase</fullName>
    </submittedName>
</protein>
<dbReference type="PANTHER" id="PTHR34069">
    <property type="entry name" value="3-OXOACYL-[ACYL-CARRIER-PROTEIN] SYNTHASE 3"/>
    <property type="match status" value="1"/>
</dbReference>
<gene>
    <name evidence="6" type="ORF">KCH_66980</name>
</gene>
<evidence type="ECO:0000259" key="4">
    <source>
        <dbReference type="Pfam" id="PF08541"/>
    </source>
</evidence>
<keyword evidence="2" id="KW-0808">Transferase</keyword>
<dbReference type="AlphaFoldDB" id="A0A066YU49"/>
<dbReference type="Pfam" id="PF08545">
    <property type="entry name" value="ACP_syn_III"/>
    <property type="match status" value="1"/>
</dbReference>
<feature type="domain" description="Beta-ketoacyl-[acyl-carrier-protein] synthase III N-terminal" evidence="5">
    <location>
        <begin position="113"/>
        <end position="187"/>
    </location>
</feature>
<dbReference type="Proteomes" id="UP000027178">
    <property type="component" value="Unassembled WGS sequence"/>
</dbReference>
<comment type="caution">
    <text evidence="6">The sequence shown here is derived from an EMBL/GenBank/DDBJ whole genome shotgun (WGS) entry which is preliminary data.</text>
</comment>
<evidence type="ECO:0000256" key="1">
    <source>
        <dbReference type="ARBA" id="ARBA00022490"/>
    </source>
</evidence>
<reference evidence="6 7" key="1">
    <citation type="submission" date="2014-05" db="EMBL/GenBank/DDBJ databases">
        <title>Draft Genome Sequence of Kitasatospora cheerisanensis KCTC 2395.</title>
        <authorList>
            <person name="Nam D.H."/>
        </authorList>
    </citation>
    <scope>NUCLEOTIDE SEQUENCE [LARGE SCALE GENOMIC DNA]</scope>
    <source>
        <strain evidence="6 7">KCTC 2395</strain>
    </source>
</reference>
<evidence type="ECO:0000313" key="7">
    <source>
        <dbReference type="Proteomes" id="UP000027178"/>
    </source>
</evidence>
<feature type="domain" description="Beta-ketoacyl-[acyl-carrier-protein] synthase III C-terminal" evidence="4">
    <location>
        <begin position="220"/>
        <end position="309"/>
    </location>
</feature>
<keyword evidence="1" id="KW-0963">Cytoplasm</keyword>
<dbReference type="GO" id="GO:0004315">
    <property type="term" value="F:3-oxoacyl-[acyl-carrier-protein] synthase activity"/>
    <property type="evidence" value="ECO:0007669"/>
    <property type="project" value="InterPro"/>
</dbReference>
<accession>A0A066YU49</accession>
<dbReference type="EMBL" id="JNBY01000141">
    <property type="protein sequence ID" value="KDN81460.1"/>
    <property type="molecule type" value="Genomic_DNA"/>
</dbReference>
<evidence type="ECO:0000256" key="3">
    <source>
        <dbReference type="ARBA" id="ARBA00023315"/>
    </source>
</evidence>
<organism evidence="6 7">
    <name type="scientific">Kitasatospora cheerisanensis KCTC 2395</name>
    <dbReference type="NCBI Taxonomy" id="1348663"/>
    <lineage>
        <taxon>Bacteria</taxon>
        <taxon>Bacillati</taxon>
        <taxon>Actinomycetota</taxon>
        <taxon>Actinomycetes</taxon>
        <taxon>Kitasatosporales</taxon>
        <taxon>Streptomycetaceae</taxon>
        <taxon>Kitasatospora</taxon>
    </lineage>
</organism>
<dbReference type="InterPro" id="IPR016039">
    <property type="entry name" value="Thiolase-like"/>
</dbReference>
<dbReference type="PATRIC" id="fig|1348663.4.peg.6480"/>
<evidence type="ECO:0000313" key="6">
    <source>
        <dbReference type="EMBL" id="KDN81460.1"/>
    </source>
</evidence>
<name>A0A066YU49_9ACTN</name>